<dbReference type="Proteomes" id="UP000177080">
    <property type="component" value="Unassembled WGS sequence"/>
</dbReference>
<dbReference type="STRING" id="1797259.A2989_01560"/>
<organism evidence="2 3">
    <name type="scientific">Candidatus Amesbacteria bacterium RIFCSPLOWO2_01_FULL_48_25</name>
    <dbReference type="NCBI Taxonomy" id="1797259"/>
    <lineage>
        <taxon>Bacteria</taxon>
        <taxon>Candidatus Amesiibacteriota</taxon>
    </lineage>
</organism>
<accession>A0A1F4ZD12</accession>
<dbReference type="AlphaFoldDB" id="A0A1F4ZD12"/>
<dbReference type="EMBL" id="MEXN01000003">
    <property type="protein sequence ID" value="OGD04068.1"/>
    <property type="molecule type" value="Genomic_DNA"/>
</dbReference>
<dbReference type="PANTHER" id="PTHR47618">
    <property type="entry name" value="BIFUNCTIONAL OLIGORIBONUCLEASE AND PAP PHOSPHATASE NRNA"/>
    <property type="match status" value="1"/>
</dbReference>
<dbReference type="PANTHER" id="PTHR47618:SF1">
    <property type="entry name" value="BIFUNCTIONAL OLIGORIBONUCLEASE AND PAP PHOSPHATASE NRNA"/>
    <property type="match status" value="1"/>
</dbReference>
<dbReference type="InterPro" id="IPR001667">
    <property type="entry name" value="DDH_dom"/>
</dbReference>
<dbReference type="InterPro" id="IPR038763">
    <property type="entry name" value="DHH_sf"/>
</dbReference>
<dbReference type="InterPro" id="IPR051319">
    <property type="entry name" value="Oligoribo/pAp-PDE_c-di-AMP_PDE"/>
</dbReference>
<feature type="domain" description="DDH" evidence="1">
    <location>
        <begin position="22"/>
        <end position="167"/>
    </location>
</feature>
<proteinExistence type="predicted"/>
<evidence type="ECO:0000259" key="1">
    <source>
        <dbReference type="Pfam" id="PF01368"/>
    </source>
</evidence>
<dbReference type="Gene3D" id="3.90.1640.10">
    <property type="entry name" value="inorganic pyrophosphatase (n-terminal core)"/>
    <property type="match status" value="1"/>
</dbReference>
<dbReference type="Pfam" id="PF01368">
    <property type="entry name" value="DHH"/>
    <property type="match status" value="1"/>
</dbReference>
<evidence type="ECO:0000313" key="3">
    <source>
        <dbReference type="Proteomes" id="UP000177080"/>
    </source>
</evidence>
<evidence type="ECO:0000313" key="2">
    <source>
        <dbReference type="EMBL" id="OGD04068.1"/>
    </source>
</evidence>
<gene>
    <name evidence="2" type="ORF">A2989_01560</name>
</gene>
<protein>
    <recommendedName>
        <fullName evidence="1">DDH domain-containing protein</fullName>
    </recommendedName>
</protein>
<dbReference type="SUPFAM" id="SSF64182">
    <property type="entry name" value="DHH phosphoesterases"/>
    <property type="match status" value="1"/>
</dbReference>
<reference evidence="2 3" key="1">
    <citation type="journal article" date="2016" name="Nat. Commun.">
        <title>Thousands of microbial genomes shed light on interconnected biogeochemical processes in an aquifer system.</title>
        <authorList>
            <person name="Anantharaman K."/>
            <person name="Brown C.T."/>
            <person name="Hug L.A."/>
            <person name="Sharon I."/>
            <person name="Castelle C.J."/>
            <person name="Probst A.J."/>
            <person name="Thomas B.C."/>
            <person name="Singh A."/>
            <person name="Wilkins M.J."/>
            <person name="Karaoz U."/>
            <person name="Brodie E.L."/>
            <person name="Williams K.H."/>
            <person name="Hubbard S.S."/>
            <person name="Banfield J.F."/>
        </authorList>
    </citation>
    <scope>NUCLEOTIDE SEQUENCE [LARGE SCALE GENOMIC DNA]</scope>
</reference>
<sequence length="340" mass="37790">MSNKVKQLAPIIWSEIQKANSILLHCHPSPDGDSIGGVLAMMHVLKSLDKKVTVIAGDSEKPSSFSVLPGFDEIIAKNLTQTNLSEFDLFIIQDSSSLGQITKLAETKFPESLRTIVIDHHATNTEFANINLVDSTYPAVCQMIYDLFQEWKVEISPEAAVSLFVGIYSDTGGFKYQNTDANTLLAAAHLAKINPDFPKIIFELENNYEPEQIKFIGLCLTHIETYFFNRVAIAAVPYSVLQENSIRKEHTEKAEISNMLKSVKDWEIGIRFTEAEPGIVTLSFRTRNPDKHDVGKLAMATGFGGGHKSASGATFKMPFEQARKHLLETIQKVYPDLGEP</sequence>
<name>A0A1F4ZD12_9BACT</name>
<comment type="caution">
    <text evidence="2">The sequence shown here is derived from an EMBL/GenBank/DDBJ whole genome shotgun (WGS) entry which is preliminary data.</text>
</comment>
<dbReference type="Gene3D" id="3.10.310.30">
    <property type="match status" value="1"/>
</dbReference>